<organism evidence="2 3">
    <name type="scientific">Sandaracinus amylolyticus</name>
    <dbReference type="NCBI Taxonomy" id="927083"/>
    <lineage>
        <taxon>Bacteria</taxon>
        <taxon>Pseudomonadati</taxon>
        <taxon>Myxococcota</taxon>
        <taxon>Polyangia</taxon>
        <taxon>Polyangiales</taxon>
        <taxon>Sandaracinaceae</taxon>
        <taxon>Sandaracinus</taxon>
    </lineage>
</organism>
<dbReference type="RefSeq" id="WP_053237826.1">
    <property type="nucleotide sequence ID" value="NZ_CP011125.1"/>
</dbReference>
<dbReference type="EMBL" id="CP011125">
    <property type="protein sequence ID" value="AKF10906.1"/>
    <property type="molecule type" value="Genomic_DNA"/>
</dbReference>
<sequence length="100" mass="10753">MKFTIEMPDVSACGVERCAYNVHGACHAKAITVGDGVHPGCDTFTMSIRHTDGEVQAAGVGACKVAVCKYNHDLECDARSIEVDVDEEKDEATCVTFELE</sequence>
<evidence type="ECO:0000259" key="1">
    <source>
        <dbReference type="Pfam" id="PF07561"/>
    </source>
</evidence>
<dbReference type="InterPro" id="IPR011437">
    <property type="entry name" value="DUF1540"/>
</dbReference>
<dbReference type="OrthoDB" id="3213529at2"/>
<evidence type="ECO:0000313" key="2">
    <source>
        <dbReference type="EMBL" id="AKF10906.1"/>
    </source>
</evidence>
<dbReference type="Pfam" id="PF07561">
    <property type="entry name" value="DUF1540"/>
    <property type="match status" value="2"/>
</dbReference>
<accession>A0A0F6W9J0</accession>
<protein>
    <recommendedName>
        <fullName evidence="1">DUF1540 domain-containing protein</fullName>
    </recommendedName>
</protein>
<feature type="domain" description="DUF1540" evidence="1">
    <location>
        <begin position="63"/>
        <end position="97"/>
    </location>
</feature>
<evidence type="ECO:0000313" key="3">
    <source>
        <dbReference type="Proteomes" id="UP000034883"/>
    </source>
</evidence>
<keyword evidence="3" id="KW-1185">Reference proteome</keyword>
<proteinExistence type="predicted"/>
<feature type="domain" description="DUF1540" evidence="1">
    <location>
        <begin position="13"/>
        <end position="38"/>
    </location>
</feature>
<reference evidence="2 3" key="1">
    <citation type="submission" date="2015-03" db="EMBL/GenBank/DDBJ databases">
        <title>Genome assembly of Sandaracinus amylolyticus DSM 53668.</title>
        <authorList>
            <person name="Sharma G."/>
            <person name="Subramanian S."/>
        </authorList>
    </citation>
    <scope>NUCLEOTIDE SEQUENCE [LARGE SCALE GENOMIC DNA]</scope>
    <source>
        <strain evidence="2 3">DSM 53668</strain>
    </source>
</reference>
<dbReference type="AlphaFoldDB" id="A0A0F6W9J0"/>
<dbReference type="STRING" id="927083.DB32_008055"/>
<dbReference type="Proteomes" id="UP000034883">
    <property type="component" value="Chromosome"/>
</dbReference>
<gene>
    <name evidence="2" type="ORF">DB32_008055</name>
</gene>
<dbReference type="KEGG" id="samy:DB32_008055"/>
<name>A0A0F6W9J0_9BACT</name>